<dbReference type="FunFam" id="3.40.50.300:FF:001072">
    <property type="entry name" value="Rab family GTPase"/>
    <property type="match status" value="1"/>
</dbReference>
<dbReference type="PRINTS" id="PR00449">
    <property type="entry name" value="RASTRNSFRMNG"/>
</dbReference>
<name>A0A7S2CGN6_9STRA</name>
<dbReference type="Gene3D" id="3.40.50.300">
    <property type="entry name" value="P-loop containing nucleotide triphosphate hydrolases"/>
    <property type="match status" value="1"/>
</dbReference>
<dbReference type="PROSITE" id="PS51421">
    <property type="entry name" value="RAS"/>
    <property type="match status" value="1"/>
</dbReference>
<dbReference type="EMBL" id="HBGT01020987">
    <property type="protein sequence ID" value="CAD9425444.1"/>
    <property type="molecule type" value="Transcribed_RNA"/>
</dbReference>
<dbReference type="InterPro" id="IPR001806">
    <property type="entry name" value="Small_GTPase"/>
</dbReference>
<dbReference type="SMART" id="SM00176">
    <property type="entry name" value="RAN"/>
    <property type="match status" value="1"/>
</dbReference>
<dbReference type="Pfam" id="PF00071">
    <property type="entry name" value="Ras"/>
    <property type="match status" value="1"/>
</dbReference>
<dbReference type="InterPro" id="IPR050209">
    <property type="entry name" value="Rab_GTPases_membrane_traffic"/>
</dbReference>
<evidence type="ECO:0000256" key="4">
    <source>
        <dbReference type="SAM" id="MobiDB-lite"/>
    </source>
</evidence>
<dbReference type="SUPFAM" id="SSF52540">
    <property type="entry name" value="P-loop containing nucleoside triphosphate hydrolases"/>
    <property type="match status" value="1"/>
</dbReference>
<dbReference type="SMART" id="SM00174">
    <property type="entry name" value="RHO"/>
    <property type="match status" value="1"/>
</dbReference>
<accession>A0A7S2CGN6</accession>
<reference evidence="5" key="1">
    <citation type="submission" date="2021-01" db="EMBL/GenBank/DDBJ databases">
        <authorList>
            <person name="Corre E."/>
            <person name="Pelletier E."/>
            <person name="Niang G."/>
            <person name="Scheremetjew M."/>
            <person name="Finn R."/>
            <person name="Kale V."/>
            <person name="Holt S."/>
            <person name="Cochrane G."/>
            <person name="Meng A."/>
            <person name="Brown T."/>
            <person name="Cohen L."/>
        </authorList>
    </citation>
    <scope>NUCLEOTIDE SEQUENCE</scope>
    <source>
        <strain evidence="5">RCC1693</strain>
    </source>
</reference>
<dbReference type="InterPro" id="IPR027417">
    <property type="entry name" value="P-loop_NTPase"/>
</dbReference>
<keyword evidence="3" id="KW-0342">GTP-binding</keyword>
<dbReference type="PROSITE" id="PS51419">
    <property type="entry name" value="RAB"/>
    <property type="match status" value="1"/>
</dbReference>
<sequence>MAAKDAKLSFKYIVIGNTSVGKSCLMLQFIDKRFQPVHDLTIGIEYGQRNVTVKGRSVNLQIYDTAGQENFRSIIRAYYRGAAGGLLVFDITKRKSFNQIEDWLAEVKRSANPNIVLILVGNKADIASQRTVSEEEARSVAKRHGLVYIEASAKTGLNVDAAFERVAEGIIDKINSGELDDDEMAGITKTGPGRGGSTRLNNGPKGGGSKKASSSGACC</sequence>
<evidence type="ECO:0000313" key="5">
    <source>
        <dbReference type="EMBL" id="CAD9425444.1"/>
    </source>
</evidence>
<gene>
    <name evidence="5" type="ORF">FPAR1323_LOCUS11026</name>
</gene>
<dbReference type="NCBIfam" id="TIGR00231">
    <property type="entry name" value="small_GTP"/>
    <property type="match status" value="1"/>
</dbReference>
<feature type="region of interest" description="Disordered" evidence="4">
    <location>
        <begin position="181"/>
        <end position="219"/>
    </location>
</feature>
<evidence type="ECO:0000256" key="2">
    <source>
        <dbReference type="ARBA" id="ARBA00022741"/>
    </source>
</evidence>
<keyword evidence="2" id="KW-0547">Nucleotide-binding</keyword>
<organism evidence="5">
    <name type="scientific">Florenciella parvula</name>
    <dbReference type="NCBI Taxonomy" id="236787"/>
    <lineage>
        <taxon>Eukaryota</taxon>
        <taxon>Sar</taxon>
        <taxon>Stramenopiles</taxon>
        <taxon>Ochrophyta</taxon>
        <taxon>Dictyochophyceae</taxon>
        <taxon>Florenciellales</taxon>
        <taxon>Florenciella</taxon>
    </lineage>
</organism>
<evidence type="ECO:0000256" key="3">
    <source>
        <dbReference type="ARBA" id="ARBA00023134"/>
    </source>
</evidence>
<dbReference type="SMART" id="SM00175">
    <property type="entry name" value="RAB"/>
    <property type="match status" value="1"/>
</dbReference>
<dbReference type="InterPro" id="IPR005225">
    <property type="entry name" value="Small_GTP-bd"/>
</dbReference>
<dbReference type="GO" id="GO:0005525">
    <property type="term" value="F:GTP binding"/>
    <property type="evidence" value="ECO:0007669"/>
    <property type="project" value="UniProtKB-KW"/>
</dbReference>
<comment type="similarity">
    <text evidence="1">Belongs to the small GTPase superfamily. Rab family.</text>
</comment>
<dbReference type="SMART" id="SM00173">
    <property type="entry name" value="RAS"/>
    <property type="match status" value="1"/>
</dbReference>
<feature type="compositionally biased region" description="Low complexity" evidence="4">
    <location>
        <begin position="210"/>
        <end position="219"/>
    </location>
</feature>
<proteinExistence type="inferred from homology"/>
<protein>
    <submittedName>
        <fullName evidence="5">Uncharacterized protein</fullName>
    </submittedName>
</protein>
<evidence type="ECO:0000256" key="1">
    <source>
        <dbReference type="ARBA" id="ARBA00006270"/>
    </source>
</evidence>
<dbReference type="AlphaFoldDB" id="A0A7S2CGN6"/>
<dbReference type="PANTHER" id="PTHR47979">
    <property type="entry name" value="DRAB11-RELATED"/>
    <property type="match status" value="1"/>
</dbReference>
<dbReference type="GO" id="GO:0003924">
    <property type="term" value="F:GTPase activity"/>
    <property type="evidence" value="ECO:0007669"/>
    <property type="project" value="InterPro"/>
</dbReference>